<feature type="transmembrane region" description="Helical" evidence="1">
    <location>
        <begin position="47"/>
        <end position="72"/>
    </location>
</feature>
<comment type="caution">
    <text evidence="2">The sequence shown here is derived from an EMBL/GenBank/DDBJ whole genome shotgun (WGS) entry which is preliminary data.</text>
</comment>
<proteinExistence type="predicted"/>
<protein>
    <submittedName>
        <fullName evidence="2">DUF1360 domain-containing protein</fullName>
    </submittedName>
</protein>
<dbReference type="Proteomes" id="UP000190667">
    <property type="component" value="Unassembled WGS sequence"/>
</dbReference>
<keyword evidence="1" id="KW-1133">Transmembrane helix</keyword>
<reference evidence="2 3" key="1">
    <citation type="submission" date="2016-12" db="EMBL/GenBank/DDBJ databases">
        <title>Izhakiella australiana sp. nov. of genus Izhakiella isolated from Australian desert.</title>
        <authorList>
            <person name="Ji M."/>
        </authorList>
    </citation>
    <scope>NUCLEOTIDE SEQUENCE [LARGE SCALE GENOMIC DNA]</scope>
    <source>
        <strain evidence="2 3">D4N98</strain>
    </source>
</reference>
<sequence>MPLLTSFLPLWICLVIALMASCISITVTQTEIFRPLREWVSGKNVLIGHLFTCFYCFSHWVVFLAIVVYRPVLISSGFVIIDLFVSTFFTIGLATMFSGIILKVMRTAIAKAMEEKEAREKLGF</sequence>
<accession>A0A1S8YTE1</accession>
<evidence type="ECO:0000313" key="3">
    <source>
        <dbReference type="Proteomes" id="UP000190667"/>
    </source>
</evidence>
<keyword evidence="1" id="KW-0812">Transmembrane</keyword>
<keyword evidence="1" id="KW-0472">Membrane</keyword>
<evidence type="ECO:0000313" key="2">
    <source>
        <dbReference type="EMBL" id="OON42017.1"/>
    </source>
</evidence>
<keyword evidence="3" id="KW-1185">Reference proteome</keyword>
<feature type="transmembrane region" description="Helical" evidence="1">
    <location>
        <begin position="6"/>
        <end position="27"/>
    </location>
</feature>
<dbReference type="AlphaFoldDB" id="A0A1S8YTE1"/>
<dbReference type="RefSeq" id="WP_078001044.1">
    <property type="nucleotide sequence ID" value="NZ_MRUL01000001.1"/>
</dbReference>
<name>A0A1S8YTE1_9GAMM</name>
<evidence type="ECO:0000256" key="1">
    <source>
        <dbReference type="SAM" id="Phobius"/>
    </source>
</evidence>
<dbReference type="OrthoDB" id="9154490at2"/>
<organism evidence="2 3">
    <name type="scientific">Izhakiella australiensis</name>
    <dbReference type="NCBI Taxonomy" id="1926881"/>
    <lineage>
        <taxon>Bacteria</taxon>
        <taxon>Pseudomonadati</taxon>
        <taxon>Pseudomonadota</taxon>
        <taxon>Gammaproteobacteria</taxon>
        <taxon>Enterobacterales</taxon>
        <taxon>Erwiniaceae</taxon>
        <taxon>Izhakiella</taxon>
    </lineage>
</organism>
<dbReference type="EMBL" id="MRUL01000001">
    <property type="protein sequence ID" value="OON42017.1"/>
    <property type="molecule type" value="Genomic_DNA"/>
</dbReference>
<feature type="transmembrane region" description="Helical" evidence="1">
    <location>
        <begin position="78"/>
        <end position="102"/>
    </location>
</feature>
<gene>
    <name evidence="2" type="ORF">BTJ39_02350</name>
</gene>